<organism evidence="3">
    <name type="scientific">Diabrotica virgifera virgifera</name>
    <name type="common">western corn rootworm</name>
    <dbReference type="NCBI Taxonomy" id="50390"/>
    <lineage>
        <taxon>Eukaryota</taxon>
        <taxon>Metazoa</taxon>
        <taxon>Ecdysozoa</taxon>
        <taxon>Arthropoda</taxon>
        <taxon>Hexapoda</taxon>
        <taxon>Insecta</taxon>
        <taxon>Pterygota</taxon>
        <taxon>Neoptera</taxon>
        <taxon>Endopterygota</taxon>
        <taxon>Coleoptera</taxon>
        <taxon>Polyphaga</taxon>
        <taxon>Cucujiformia</taxon>
        <taxon>Chrysomeloidea</taxon>
        <taxon>Chrysomelidae</taxon>
        <taxon>Galerucinae</taxon>
        <taxon>Diabroticina</taxon>
        <taxon>Diabroticites</taxon>
        <taxon>Diabrotica</taxon>
    </lineage>
</organism>
<reference evidence="3" key="1">
    <citation type="submission" date="2025-08" db="UniProtKB">
        <authorList>
            <consortium name="RefSeq"/>
        </authorList>
    </citation>
    <scope>IDENTIFICATION</scope>
    <source>
        <tissue evidence="3">Whole insect</tissue>
    </source>
</reference>
<dbReference type="AlphaFoldDB" id="A0A6P7FTD5"/>
<keyword evidence="1" id="KW-0325">Glycoprotein</keyword>
<proteinExistence type="predicted"/>
<dbReference type="Pfam" id="PF00135">
    <property type="entry name" value="COesterase"/>
    <property type="match status" value="1"/>
</dbReference>
<accession>A0A6P7FTD5</accession>
<dbReference type="Gene3D" id="3.40.50.1820">
    <property type="entry name" value="alpha/beta hydrolase"/>
    <property type="match status" value="1"/>
</dbReference>
<dbReference type="InterPro" id="IPR002018">
    <property type="entry name" value="CarbesteraseB"/>
</dbReference>
<dbReference type="InParanoid" id="A0A6P7FTD5"/>
<feature type="domain" description="Carboxylesterase type B" evidence="2">
    <location>
        <begin position="3"/>
        <end position="78"/>
    </location>
</feature>
<evidence type="ECO:0000256" key="1">
    <source>
        <dbReference type="ARBA" id="ARBA00023180"/>
    </source>
</evidence>
<dbReference type="SUPFAM" id="SSF53474">
    <property type="entry name" value="alpha/beta-Hydrolases"/>
    <property type="match status" value="1"/>
</dbReference>
<evidence type="ECO:0000313" key="3">
    <source>
        <dbReference type="RefSeq" id="XP_028136218.1"/>
    </source>
</evidence>
<evidence type="ECO:0000259" key="2">
    <source>
        <dbReference type="Pfam" id="PF00135"/>
    </source>
</evidence>
<protein>
    <submittedName>
        <fullName evidence="3">Uncharacterized protein LOC114330967</fullName>
    </submittedName>
</protein>
<dbReference type="RefSeq" id="XP_028136218.1">
    <property type="nucleotide sequence ID" value="XM_028280417.1"/>
</dbReference>
<dbReference type="InterPro" id="IPR029058">
    <property type="entry name" value="AB_hydrolase_fold"/>
</dbReference>
<gene>
    <name evidence="3" type="primary">LOC114330967</name>
</gene>
<sequence length="106" mass="12056">MKRGVAHGEDGGLMFKVITIGPVLDPQDEKLMKYFTQFLADYAKTGKPSINSVEWLPVDPDSNEINALEIESPDKISMTKMEHIGAMEFWDSLPIKENEKLYPELR</sequence>
<name>A0A6P7FTD5_DIAVI</name>